<evidence type="ECO:0000313" key="9">
    <source>
        <dbReference type="EMBL" id="OGD65793.1"/>
    </source>
</evidence>
<evidence type="ECO:0000256" key="1">
    <source>
        <dbReference type="ARBA" id="ARBA00007452"/>
    </source>
</evidence>
<dbReference type="GO" id="GO:0006310">
    <property type="term" value="P:DNA recombination"/>
    <property type="evidence" value="ECO:0007669"/>
    <property type="project" value="UniProtKB-UniRule"/>
</dbReference>
<dbReference type="SUPFAM" id="SSF50249">
    <property type="entry name" value="Nucleic acid-binding proteins"/>
    <property type="match status" value="1"/>
</dbReference>
<dbReference type="Gene3D" id="2.40.50.140">
    <property type="entry name" value="Nucleic acid-binding proteins"/>
    <property type="match status" value="1"/>
</dbReference>
<dbReference type="InterPro" id="IPR003717">
    <property type="entry name" value="RecO"/>
</dbReference>
<dbReference type="EMBL" id="MEZY01000005">
    <property type="protein sequence ID" value="OGD65793.1"/>
    <property type="molecule type" value="Genomic_DNA"/>
</dbReference>
<dbReference type="PANTHER" id="PTHR33991">
    <property type="entry name" value="DNA REPAIR PROTEIN RECO"/>
    <property type="match status" value="1"/>
</dbReference>
<dbReference type="STRING" id="1797472.A2215_01085"/>
<evidence type="ECO:0000256" key="6">
    <source>
        <dbReference type="ARBA" id="ARBA00033409"/>
    </source>
</evidence>
<keyword evidence="3 7" id="KW-0227">DNA damage</keyword>
<dbReference type="Gene3D" id="1.20.1440.120">
    <property type="entry name" value="Recombination protein O, C-terminal domain"/>
    <property type="match status" value="1"/>
</dbReference>
<comment type="caution">
    <text evidence="9">The sequence shown here is derived from an EMBL/GenBank/DDBJ whole genome shotgun (WGS) entry which is preliminary data.</text>
</comment>
<proteinExistence type="inferred from homology"/>
<evidence type="ECO:0000256" key="7">
    <source>
        <dbReference type="HAMAP-Rule" id="MF_00201"/>
    </source>
</evidence>
<evidence type="ECO:0000259" key="8">
    <source>
        <dbReference type="Pfam" id="PF11967"/>
    </source>
</evidence>
<sequence>MARNDNFILFLLENNCTSRVDTYNMVYKTSGIVLKRKNFGEADRVLTILTERFGKISAIAKGSRKIKAKLLGHLEPFTQVNFQFHEGRNFYIVTSADIVHNFENIHNDYQKTTRAFYLGELCDKFLESDEKNIEVYRLLSSALEYLEDNNVDLMLRFFELKIIEASGFKPALRECVHCRKILTAGSNFWDQSEGGIICSDCQKKFQHGKKISDGVIKLLRVIEEKDIENATKIKQDNKIEAETEEILDLYIKNILERELKSKRMMKQ</sequence>
<dbReference type="InterPro" id="IPR037278">
    <property type="entry name" value="ARFGAP/RecO"/>
</dbReference>
<dbReference type="Pfam" id="PF11967">
    <property type="entry name" value="RecO_N"/>
    <property type="match status" value="1"/>
</dbReference>
<accession>A0A1F5EEJ4</accession>
<dbReference type="InterPro" id="IPR012340">
    <property type="entry name" value="NA-bd_OB-fold"/>
</dbReference>
<dbReference type="Pfam" id="PF02565">
    <property type="entry name" value="RecO_C"/>
    <property type="match status" value="1"/>
</dbReference>
<comment type="function">
    <text evidence="7">Involved in DNA repair and RecF pathway recombination.</text>
</comment>
<keyword evidence="5 7" id="KW-0234">DNA repair</keyword>
<dbReference type="InterPro" id="IPR022572">
    <property type="entry name" value="DNA_rep/recomb_RecO_N"/>
</dbReference>
<evidence type="ECO:0000256" key="4">
    <source>
        <dbReference type="ARBA" id="ARBA00023172"/>
    </source>
</evidence>
<evidence type="ECO:0000313" key="10">
    <source>
        <dbReference type="Proteomes" id="UP000178583"/>
    </source>
</evidence>
<dbReference type="NCBIfam" id="TIGR00613">
    <property type="entry name" value="reco"/>
    <property type="match status" value="1"/>
</dbReference>
<evidence type="ECO:0000256" key="5">
    <source>
        <dbReference type="ARBA" id="ARBA00023204"/>
    </source>
</evidence>
<dbReference type="PANTHER" id="PTHR33991:SF1">
    <property type="entry name" value="DNA REPAIR PROTEIN RECO"/>
    <property type="match status" value="1"/>
</dbReference>
<feature type="domain" description="DNA replication/recombination mediator RecO N-terminal" evidence="8">
    <location>
        <begin position="25"/>
        <end position="102"/>
    </location>
</feature>
<dbReference type="SUPFAM" id="SSF57863">
    <property type="entry name" value="ArfGap/RecO-like zinc finger"/>
    <property type="match status" value="1"/>
</dbReference>
<dbReference type="GO" id="GO:0043590">
    <property type="term" value="C:bacterial nucleoid"/>
    <property type="evidence" value="ECO:0007669"/>
    <property type="project" value="TreeGrafter"/>
</dbReference>
<dbReference type="InterPro" id="IPR042242">
    <property type="entry name" value="RecO_C"/>
</dbReference>
<evidence type="ECO:0000256" key="3">
    <source>
        <dbReference type="ARBA" id="ARBA00022763"/>
    </source>
</evidence>
<organism evidence="9 10">
    <name type="scientific">Candidatus Berkelbacteria bacterium RIFOXYA2_FULL_43_10</name>
    <dbReference type="NCBI Taxonomy" id="1797472"/>
    <lineage>
        <taxon>Bacteria</taxon>
        <taxon>Candidatus Berkelbacteria</taxon>
    </lineage>
</organism>
<dbReference type="HAMAP" id="MF_00201">
    <property type="entry name" value="RecO"/>
    <property type="match status" value="1"/>
</dbReference>
<gene>
    <name evidence="7" type="primary">recO</name>
    <name evidence="9" type="ORF">A2215_01085</name>
</gene>
<name>A0A1F5EEJ4_9BACT</name>
<dbReference type="Proteomes" id="UP000178583">
    <property type="component" value="Unassembled WGS sequence"/>
</dbReference>
<keyword evidence="4 7" id="KW-0233">DNA recombination</keyword>
<protein>
    <recommendedName>
        <fullName evidence="2 7">DNA repair protein RecO</fullName>
    </recommendedName>
    <alternativeName>
        <fullName evidence="6 7">Recombination protein O</fullName>
    </alternativeName>
</protein>
<comment type="similarity">
    <text evidence="1 7">Belongs to the RecO family.</text>
</comment>
<dbReference type="AlphaFoldDB" id="A0A1F5EEJ4"/>
<reference evidence="9 10" key="1">
    <citation type="journal article" date="2016" name="Nat. Commun.">
        <title>Thousands of microbial genomes shed light on interconnected biogeochemical processes in an aquifer system.</title>
        <authorList>
            <person name="Anantharaman K."/>
            <person name="Brown C.T."/>
            <person name="Hug L.A."/>
            <person name="Sharon I."/>
            <person name="Castelle C.J."/>
            <person name="Probst A.J."/>
            <person name="Thomas B.C."/>
            <person name="Singh A."/>
            <person name="Wilkins M.J."/>
            <person name="Karaoz U."/>
            <person name="Brodie E.L."/>
            <person name="Williams K.H."/>
            <person name="Hubbard S.S."/>
            <person name="Banfield J.F."/>
        </authorList>
    </citation>
    <scope>NUCLEOTIDE SEQUENCE [LARGE SCALE GENOMIC DNA]</scope>
</reference>
<dbReference type="GO" id="GO:0006302">
    <property type="term" value="P:double-strand break repair"/>
    <property type="evidence" value="ECO:0007669"/>
    <property type="project" value="TreeGrafter"/>
</dbReference>
<evidence type="ECO:0000256" key="2">
    <source>
        <dbReference type="ARBA" id="ARBA00021310"/>
    </source>
</evidence>